<evidence type="ECO:0000313" key="2">
    <source>
        <dbReference type="Proteomes" id="UP000217790"/>
    </source>
</evidence>
<dbReference type="Proteomes" id="UP000217790">
    <property type="component" value="Unassembled WGS sequence"/>
</dbReference>
<evidence type="ECO:0000313" key="1">
    <source>
        <dbReference type="EMBL" id="PBK86781.1"/>
    </source>
</evidence>
<sequence>MAHYQMPGCQLYQIHKTLAPDESKAFTNTSCTNNNLHQKENVSGSTWAPRAHMLDPDTKSLSPQFTPEWLNDSSIKQYSVKGLNDRVLGIQDQMFEHLMTLDGVTFSHPSHIFGIQVCCSSQLNLILVVVREDGGTVGGGTVKCRLSPKLVP</sequence>
<keyword evidence="2" id="KW-1185">Reference proteome</keyword>
<dbReference type="AlphaFoldDB" id="A0A2H3CUR7"/>
<protein>
    <submittedName>
        <fullName evidence="1">Uncharacterized protein</fullName>
    </submittedName>
</protein>
<accession>A0A2H3CUR7</accession>
<gene>
    <name evidence="1" type="ORF">ARMGADRAFT_1035332</name>
</gene>
<proteinExistence type="predicted"/>
<reference evidence="2" key="1">
    <citation type="journal article" date="2017" name="Nat. Ecol. Evol.">
        <title>Genome expansion and lineage-specific genetic innovations in the forest pathogenic fungi Armillaria.</title>
        <authorList>
            <person name="Sipos G."/>
            <person name="Prasanna A.N."/>
            <person name="Walter M.C."/>
            <person name="O'Connor E."/>
            <person name="Balint B."/>
            <person name="Krizsan K."/>
            <person name="Kiss B."/>
            <person name="Hess J."/>
            <person name="Varga T."/>
            <person name="Slot J."/>
            <person name="Riley R."/>
            <person name="Boka B."/>
            <person name="Rigling D."/>
            <person name="Barry K."/>
            <person name="Lee J."/>
            <person name="Mihaltcheva S."/>
            <person name="LaButti K."/>
            <person name="Lipzen A."/>
            <person name="Waldron R."/>
            <person name="Moloney N.M."/>
            <person name="Sperisen C."/>
            <person name="Kredics L."/>
            <person name="Vagvoelgyi C."/>
            <person name="Patrignani A."/>
            <person name="Fitzpatrick D."/>
            <person name="Nagy I."/>
            <person name="Doyle S."/>
            <person name="Anderson J.B."/>
            <person name="Grigoriev I.V."/>
            <person name="Gueldener U."/>
            <person name="Muensterkoetter M."/>
            <person name="Nagy L.G."/>
        </authorList>
    </citation>
    <scope>NUCLEOTIDE SEQUENCE [LARGE SCALE GENOMIC DNA]</scope>
    <source>
        <strain evidence="2">Ar21-2</strain>
    </source>
</reference>
<dbReference type="EMBL" id="KZ293682">
    <property type="protein sequence ID" value="PBK86781.1"/>
    <property type="molecule type" value="Genomic_DNA"/>
</dbReference>
<dbReference type="InParanoid" id="A0A2H3CUR7"/>
<organism evidence="1 2">
    <name type="scientific">Armillaria gallica</name>
    <name type="common">Bulbous honey fungus</name>
    <name type="synonym">Armillaria bulbosa</name>
    <dbReference type="NCBI Taxonomy" id="47427"/>
    <lineage>
        <taxon>Eukaryota</taxon>
        <taxon>Fungi</taxon>
        <taxon>Dikarya</taxon>
        <taxon>Basidiomycota</taxon>
        <taxon>Agaricomycotina</taxon>
        <taxon>Agaricomycetes</taxon>
        <taxon>Agaricomycetidae</taxon>
        <taxon>Agaricales</taxon>
        <taxon>Marasmiineae</taxon>
        <taxon>Physalacriaceae</taxon>
        <taxon>Armillaria</taxon>
    </lineage>
</organism>
<name>A0A2H3CUR7_ARMGA</name>